<dbReference type="InterPro" id="IPR018247">
    <property type="entry name" value="EF_Hand_1_Ca_BS"/>
</dbReference>
<comment type="caution">
    <text evidence="4">The sequence shown here is derived from an EMBL/GenBank/DDBJ whole genome shotgun (WGS) entry which is preliminary data.</text>
</comment>
<feature type="domain" description="EF-hand" evidence="3">
    <location>
        <begin position="48"/>
        <end position="83"/>
    </location>
</feature>
<evidence type="ECO:0000313" key="5">
    <source>
        <dbReference type="Proteomes" id="UP000575068"/>
    </source>
</evidence>
<protein>
    <submittedName>
        <fullName evidence="4">Ca2+-binding EF-hand superfamily protein</fullName>
    </submittedName>
</protein>
<name>A0A840HWP6_9SPHN</name>
<organism evidence="4 5">
    <name type="scientific">Rhizorhapis suberifaciens</name>
    <name type="common">corky root of lettuce</name>
    <dbReference type="NCBI Taxonomy" id="13656"/>
    <lineage>
        <taxon>Bacteria</taxon>
        <taxon>Pseudomonadati</taxon>
        <taxon>Pseudomonadota</taxon>
        <taxon>Alphaproteobacteria</taxon>
        <taxon>Sphingomonadales</taxon>
        <taxon>Sphingomonadaceae</taxon>
        <taxon>Rhizorhapis</taxon>
    </lineage>
</organism>
<dbReference type="AlphaFoldDB" id="A0A840HWP6"/>
<dbReference type="InterPro" id="IPR011992">
    <property type="entry name" value="EF-hand-dom_pair"/>
</dbReference>
<accession>A0A840HWP6</accession>
<evidence type="ECO:0000259" key="3">
    <source>
        <dbReference type="PROSITE" id="PS50222"/>
    </source>
</evidence>
<dbReference type="SUPFAM" id="SSF47473">
    <property type="entry name" value="EF-hand"/>
    <property type="match status" value="1"/>
</dbReference>
<dbReference type="GO" id="GO:0005509">
    <property type="term" value="F:calcium ion binding"/>
    <property type="evidence" value="ECO:0007669"/>
    <property type="project" value="InterPro"/>
</dbReference>
<keyword evidence="5" id="KW-1185">Reference proteome</keyword>
<sequence>MLRYLLCSSALLLASPALAQDTAPGSEAAPQQGATATPEQAQSATTVDVAAVVNSEFPTYDSDKSGDLSKGEFSTWMTTLKKAEAATTGQALGDQEIAAWAGAAFAMADQDKSKAVSKTELVTYLGG</sequence>
<evidence type="ECO:0000313" key="4">
    <source>
        <dbReference type="EMBL" id="MBB4642037.1"/>
    </source>
</evidence>
<gene>
    <name evidence="4" type="ORF">HNQ99_002355</name>
</gene>
<reference evidence="4 5" key="1">
    <citation type="submission" date="2020-08" db="EMBL/GenBank/DDBJ databases">
        <title>Genomic Encyclopedia of Type Strains, Phase IV (KMG-IV): sequencing the most valuable type-strain genomes for metagenomic binning, comparative biology and taxonomic classification.</title>
        <authorList>
            <person name="Goeker M."/>
        </authorList>
    </citation>
    <scope>NUCLEOTIDE SEQUENCE [LARGE SCALE GENOMIC DNA]</scope>
    <source>
        <strain evidence="4 5">DSM 7465</strain>
    </source>
</reference>
<dbReference type="Gene3D" id="1.10.238.10">
    <property type="entry name" value="EF-hand"/>
    <property type="match status" value="1"/>
</dbReference>
<dbReference type="Proteomes" id="UP000575068">
    <property type="component" value="Unassembled WGS sequence"/>
</dbReference>
<keyword evidence="2" id="KW-0732">Signal</keyword>
<evidence type="ECO:0000256" key="2">
    <source>
        <dbReference type="SAM" id="SignalP"/>
    </source>
</evidence>
<dbReference type="RefSeq" id="WP_184475807.1">
    <property type="nucleotide sequence ID" value="NZ_JACHOV010000008.1"/>
</dbReference>
<dbReference type="PROSITE" id="PS50222">
    <property type="entry name" value="EF_HAND_2"/>
    <property type="match status" value="1"/>
</dbReference>
<proteinExistence type="predicted"/>
<feature type="region of interest" description="Disordered" evidence="1">
    <location>
        <begin position="20"/>
        <end position="45"/>
    </location>
</feature>
<feature type="compositionally biased region" description="Polar residues" evidence="1">
    <location>
        <begin position="32"/>
        <end position="45"/>
    </location>
</feature>
<dbReference type="InterPro" id="IPR002048">
    <property type="entry name" value="EF_hand_dom"/>
</dbReference>
<dbReference type="EMBL" id="JACHOV010000008">
    <property type="protein sequence ID" value="MBB4642037.1"/>
    <property type="molecule type" value="Genomic_DNA"/>
</dbReference>
<evidence type="ECO:0000256" key="1">
    <source>
        <dbReference type="SAM" id="MobiDB-lite"/>
    </source>
</evidence>
<feature type="chain" id="PRO_5032558981" evidence="2">
    <location>
        <begin position="20"/>
        <end position="127"/>
    </location>
</feature>
<feature type="signal peptide" evidence="2">
    <location>
        <begin position="1"/>
        <end position="19"/>
    </location>
</feature>
<dbReference type="PROSITE" id="PS00018">
    <property type="entry name" value="EF_HAND_1"/>
    <property type="match status" value="2"/>
</dbReference>